<keyword evidence="7" id="KW-1185">Reference proteome</keyword>
<feature type="compositionally biased region" description="Basic residues" evidence="5">
    <location>
        <begin position="29"/>
        <end position="50"/>
    </location>
</feature>
<evidence type="ECO:0000256" key="4">
    <source>
        <dbReference type="ARBA" id="ARBA00023136"/>
    </source>
</evidence>
<evidence type="ECO:0000256" key="2">
    <source>
        <dbReference type="ARBA" id="ARBA00022692"/>
    </source>
</evidence>
<accession>A0A937D5P7</accession>
<evidence type="ECO:0000313" key="7">
    <source>
        <dbReference type="Proteomes" id="UP000613011"/>
    </source>
</evidence>
<feature type="region of interest" description="Disordered" evidence="5">
    <location>
        <begin position="29"/>
        <end position="51"/>
    </location>
</feature>
<sequence length="120" mass="12972">MWTRWALGRQSAVGRCRGPPLQRRWRRLSRGRARHQHRRHRGGAHRRCGRARQVAEQGDGADALNAAARIGDDALQPTGGGAVVPESFTHGTSRQPSRGFDAGLRTGGVRACDTFAPGAA</sequence>
<evidence type="ECO:0000256" key="3">
    <source>
        <dbReference type="ARBA" id="ARBA00022989"/>
    </source>
</evidence>
<evidence type="ECO:0000256" key="1">
    <source>
        <dbReference type="ARBA" id="ARBA00004167"/>
    </source>
</evidence>
<evidence type="ECO:0000313" key="6">
    <source>
        <dbReference type="EMBL" id="MBL0422930.1"/>
    </source>
</evidence>
<protein>
    <submittedName>
        <fullName evidence="6">Neutral zinc metallopeptidase</fullName>
    </submittedName>
</protein>
<keyword evidence="3" id="KW-1133">Transmembrane helix</keyword>
<organism evidence="6 7">
    <name type="scientific">Ramlibacter aurantiacus</name>
    <dbReference type="NCBI Taxonomy" id="2801330"/>
    <lineage>
        <taxon>Bacteria</taxon>
        <taxon>Pseudomonadati</taxon>
        <taxon>Pseudomonadota</taxon>
        <taxon>Betaproteobacteria</taxon>
        <taxon>Burkholderiales</taxon>
        <taxon>Comamonadaceae</taxon>
        <taxon>Ramlibacter</taxon>
    </lineage>
</organism>
<reference evidence="6" key="1">
    <citation type="submission" date="2021-01" db="EMBL/GenBank/DDBJ databases">
        <title>Ramlibacter sp. strain AW1 16S ribosomal RNA gene Genome sequencing and assembly.</title>
        <authorList>
            <person name="Kang M."/>
        </authorList>
    </citation>
    <scope>NUCLEOTIDE SEQUENCE</scope>
    <source>
        <strain evidence="6">AW1</strain>
    </source>
</reference>
<keyword evidence="4" id="KW-0472">Membrane</keyword>
<evidence type="ECO:0000256" key="5">
    <source>
        <dbReference type="SAM" id="MobiDB-lite"/>
    </source>
</evidence>
<dbReference type="AlphaFoldDB" id="A0A937D5P7"/>
<keyword evidence="2" id="KW-0812">Transmembrane</keyword>
<dbReference type="EMBL" id="JAEQNA010000010">
    <property type="protein sequence ID" value="MBL0422930.1"/>
    <property type="molecule type" value="Genomic_DNA"/>
</dbReference>
<gene>
    <name evidence="6" type="ORF">JI739_21520</name>
</gene>
<dbReference type="PANTHER" id="PTHR30168">
    <property type="entry name" value="PUTATIVE MEMBRANE PROTEIN YPFJ"/>
    <property type="match status" value="1"/>
</dbReference>
<dbReference type="Pfam" id="PF04228">
    <property type="entry name" value="Zn_peptidase"/>
    <property type="match status" value="1"/>
</dbReference>
<feature type="region of interest" description="Disordered" evidence="5">
    <location>
        <begin position="72"/>
        <end position="104"/>
    </location>
</feature>
<dbReference type="InterPro" id="IPR007343">
    <property type="entry name" value="Uncharacterised_pept_Zn_put"/>
</dbReference>
<comment type="subcellular location">
    <subcellularLocation>
        <location evidence="1">Membrane</location>
        <topology evidence="1">Single-pass membrane protein</topology>
    </subcellularLocation>
</comment>
<dbReference type="Proteomes" id="UP000613011">
    <property type="component" value="Unassembled WGS sequence"/>
</dbReference>
<name>A0A937D5P7_9BURK</name>
<comment type="caution">
    <text evidence="6">The sequence shown here is derived from an EMBL/GenBank/DDBJ whole genome shotgun (WGS) entry which is preliminary data.</text>
</comment>
<proteinExistence type="predicted"/>
<dbReference type="PANTHER" id="PTHR30168:SF0">
    <property type="entry name" value="INNER MEMBRANE PROTEIN"/>
    <property type="match status" value="1"/>
</dbReference>
<dbReference type="GO" id="GO:0016020">
    <property type="term" value="C:membrane"/>
    <property type="evidence" value="ECO:0007669"/>
    <property type="project" value="UniProtKB-SubCell"/>
</dbReference>